<gene>
    <name evidence="1" type="ORF">GALMADRAFT_138395</name>
</gene>
<evidence type="ECO:0000313" key="1">
    <source>
        <dbReference type="EMBL" id="KDR78285.1"/>
    </source>
</evidence>
<accession>A0A067T514</accession>
<name>A0A067T514_GALM3</name>
<dbReference type="HOGENOM" id="CLU_127780_0_0_1"/>
<reference evidence="2" key="1">
    <citation type="journal article" date="2014" name="Proc. Natl. Acad. Sci. U.S.A.">
        <title>Extensive sampling of basidiomycete genomes demonstrates inadequacy of the white-rot/brown-rot paradigm for wood decay fungi.</title>
        <authorList>
            <person name="Riley R."/>
            <person name="Salamov A.A."/>
            <person name="Brown D.W."/>
            <person name="Nagy L.G."/>
            <person name="Floudas D."/>
            <person name="Held B.W."/>
            <person name="Levasseur A."/>
            <person name="Lombard V."/>
            <person name="Morin E."/>
            <person name="Otillar R."/>
            <person name="Lindquist E.A."/>
            <person name="Sun H."/>
            <person name="LaButti K.M."/>
            <person name="Schmutz J."/>
            <person name="Jabbour D."/>
            <person name="Luo H."/>
            <person name="Baker S.E."/>
            <person name="Pisabarro A.G."/>
            <person name="Walton J.D."/>
            <person name="Blanchette R.A."/>
            <person name="Henrissat B."/>
            <person name="Martin F."/>
            <person name="Cullen D."/>
            <person name="Hibbett D.S."/>
            <person name="Grigoriev I.V."/>
        </authorList>
    </citation>
    <scope>NUCLEOTIDE SEQUENCE [LARGE SCALE GENOMIC DNA]</scope>
    <source>
        <strain evidence="2">CBS 339.88</strain>
    </source>
</reference>
<keyword evidence="2" id="KW-1185">Reference proteome</keyword>
<evidence type="ECO:0000313" key="2">
    <source>
        <dbReference type="Proteomes" id="UP000027222"/>
    </source>
</evidence>
<dbReference type="EMBL" id="KL142375">
    <property type="protein sequence ID" value="KDR78285.1"/>
    <property type="molecule type" value="Genomic_DNA"/>
</dbReference>
<dbReference type="AlphaFoldDB" id="A0A067T514"/>
<protein>
    <recommendedName>
        <fullName evidence="3">Ricin B lectin domain-containing protein</fullName>
    </recommendedName>
</protein>
<evidence type="ECO:0008006" key="3">
    <source>
        <dbReference type="Google" id="ProtNLM"/>
    </source>
</evidence>
<organism evidence="1 2">
    <name type="scientific">Galerina marginata (strain CBS 339.88)</name>
    <dbReference type="NCBI Taxonomy" id="685588"/>
    <lineage>
        <taxon>Eukaryota</taxon>
        <taxon>Fungi</taxon>
        <taxon>Dikarya</taxon>
        <taxon>Basidiomycota</taxon>
        <taxon>Agaricomycotina</taxon>
        <taxon>Agaricomycetes</taxon>
        <taxon>Agaricomycetidae</taxon>
        <taxon>Agaricales</taxon>
        <taxon>Agaricineae</taxon>
        <taxon>Strophariaceae</taxon>
        <taxon>Galerina</taxon>
    </lineage>
</organism>
<sequence length="129" mass="13998">MSLQPGNFLIKNVTTGFYILPNNFTTSDSDQQVSTTLNVGIRDDPVINVSVNLDGLYNLKSPAGLYIAAIGTALKWQDSPYDWDIKVSDGGFWIIIPHDAPQVSVAHGAQLSLNETATASNWEFIPASD</sequence>
<dbReference type="Proteomes" id="UP000027222">
    <property type="component" value="Unassembled WGS sequence"/>
</dbReference>
<proteinExistence type="predicted"/>